<evidence type="ECO:0000313" key="5">
    <source>
        <dbReference type="Proteomes" id="UP000252519"/>
    </source>
</evidence>
<keyword evidence="5" id="KW-1185">Reference proteome</keyword>
<dbReference type="GO" id="GO:0005581">
    <property type="term" value="C:collagen trimer"/>
    <property type="evidence" value="ECO:0007669"/>
    <property type="project" value="UniProtKB-KW"/>
</dbReference>
<feature type="non-terminal residue" evidence="4">
    <location>
        <position position="677"/>
    </location>
</feature>
<feature type="region of interest" description="Disordered" evidence="3">
    <location>
        <begin position="409"/>
        <end position="441"/>
    </location>
</feature>
<protein>
    <submittedName>
        <fullName evidence="4">Collagen triple helix repeat protein</fullName>
    </submittedName>
</protein>
<comment type="caution">
    <text evidence="4">The sequence shown here is derived from an EMBL/GenBank/DDBJ whole genome shotgun (WGS) entry which is preliminary data.</text>
</comment>
<dbReference type="Gene3D" id="1.20.5.320">
    <property type="entry name" value="6-Phosphogluconate Dehydrogenase, domain 3"/>
    <property type="match status" value="1"/>
</dbReference>
<evidence type="ECO:0000256" key="2">
    <source>
        <dbReference type="SAM" id="Coils"/>
    </source>
</evidence>
<dbReference type="EMBL" id="JOJR01001527">
    <property type="protein sequence ID" value="RCN30555.1"/>
    <property type="molecule type" value="Genomic_DNA"/>
</dbReference>
<dbReference type="STRING" id="29170.A0A368FIA9"/>
<organism evidence="4 5">
    <name type="scientific">Ancylostoma caninum</name>
    <name type="common">Dog hookworm</name>
    <dbReference type="NCBI Taxonomy" id="29170"/>
    <lineage>
        <taxon>Eukaryota</taxon>
        <taxon>Metazoa</taxon>
        <taxon>Ecdysozoa</taxon>
        <taxon>Nematoda</taxon>
        <taxon>Chromadorea</taxon>
        <taxon>Rhabditida</taxon>
        <taxon>Rhabditina</taxon>
        <taxon>Rhabditomorpha</taxon>
        <taxon>Strongyloidea</taxon>
        <taxon>Ancylostomatidae</taxon>
        <taxon>Ancylostomatinae</taxon>
        <taxon>Ancylostoma</taxon>
    </lineage>
</organism>
<accession>A0A368FIA9</accession>
<keyword evidence="2" id="KW-0175">Coiled coil</keyword>
<dbReference type="PANTHER" id="PTHR24637">
    <property type="entry name" value="COLLAGEN"/>
    <property type="match status" value="1"/>
</dbReference>
<feature type="coiled-coil region" evidence="2">
    <location>
        <begin position="533"/>
        <end position="561"/>
    </location>
</feature>
<keyword evidence="4" id="KW-0176">Collagen</keyword>
<feature type="compositionally biased region" description="Basic and acidic residues" evidence="3">
    <location>
        <begin position="313"/>
        <end position="325"/>
    </location>
</feature>
<feature type="compositionally biased region" description="Low complexity" evidence="3">
    <location>
        <begin position="327"/>
        <end position="364"/>
    </location>
</feature>
<feature type="compositionally biased region" description="Basic and acidic residues" evidence="3">
    <location>
        <begin position="245"/>
        <end position="259"/>
    </location>
</feature>
<dbReference type="AlphaFoldDB" id="A0A368FIA9"/>
<dbReference type="OrthoDB" id="6380629at2759"/>
<feature type="region of interest" description="Disordered" evidence="3">
    <location>
        <begin position="1"/>
        <end position="47"/>
    </location>
</feature>
<feature type="region of interest" description="Disordered" evidence="3">
    <location>
        <begin position="70"/>
        <end position="198"/>
    </location>
</feature>
<gene>
    <name evidence="4" type="ORF">ANCCAN_23672</name>
</gene>
<dbReference type="Proteomes" id="UP000252519">
    <property type="component" value="Unassembled WGS sequence"/>
</dbReference>
<evidence type="ECO:0000313" key="4">
    <source>
        <dbReference type="EMBL" id="RCN30555.1"/>
    </source>
</evidence>
<evidence type="ECO:0000256" key="1">
    <source>
        <dbReference type="ARBA" id="ARBA00022737"/>
    </source>
</evidence>
<keyword evidence="1" id="KW-0677">Repeat</keyword>
<evidence type="ECO:0000256" key="3">
    <source>
        <dbReference type="SAM" id="MobiDB-lite"/>
    </source>
</evidence>
<feature type="compositionally biased region" description="Polar residues" evidence="3">
    <location>
        <begin position="11"/>
        <end position="20"/>
    </location>
</feature>
<name>A0A368FIA9_ANCCA</name>
<reference evidence="4 5" key="1">
    <citation type="submission" date="2014-10" db="EMBL/GenBank/DDBJ databases">
        <title>Draft genome of the hookworm Ancylostoma caninum.</title>
        <authorList>
            <person name="Mitreva M."/>
        </authorList>
    </citation>
    <scope>NUCLEOTIDE SEQUENCE [LARGE SCALE GENOMIC DNA]</scope>
    <source>
        <strain evidence="4 5">Baltimore</strain>
    </source>
</reference>
<sequence length="677" mass="72988">MLAAKDPGSRRQCSCSTHNTCPKGPAGPPGVRGDDGVPGKPGKAGQRGIDAMDVTVQMVFAGCSVCPAGPDGPPGNEGQMGMPGLRGTSGMSGSPGRNGAPGSPGDIGLPGKPGKKGKPGSIGHPGVNGVTSIGRQGPKGPRGPPGPPGERGDQGTANEEEGIYGPQGIPGEAGLPGRPGKRGKAGPQGIQGKRGGERRECGCKELLTRKISIGNASLSQRHETLHPLESKIQSTHLKNVLSDLESIKNNDKNSDRNRGEDDDSSEESSGEEIEEDETEDLPDSDEDLIISTPGPIEKEEESGILTTSAPEFSGKHQTNDDDVGKLTEAATTSTTASEGTTTKVAPPTTTTAEATTTTKEQDTTVTIVPELVFTEAETTPSAVPADVPLLSQSPKEEQLFETVVVVPNKKPKGRTPQRTSPRYPFTRGSFSNRSWRLPAPPRMPPRSLVQLNERDGFLGDAAHDLIQGIFKDISTDGIEPVVSRSPQTFGEVPTRRVKVSADAGAFPSSQPAGRRFKHRHPTTKSMDIGLIFAARERARQKMLDERRKKAQRERIEKMKNRVVETISFTALERAIDRIGMPLRSSGARTVLSTVPLRNSRFNVLNMKPRRRIQKPYTQRPRLHQRVHAAKSFRKFQKKELVPPPVEEFVRSNEDQGRAFAIENEMREIVRQRMGSQK</sequence>
<feature type="compositionally biased region" description="Acidic residues" evidence="3">
    <location>
        <begin position="260"/>
        <end position="288"/>
    </location>
</feature>
<proteinExistence type="predicted"/>
<dbReference type="Pfam" id="PF01391">
    <property type="entry name" value="Collagen"/>
    <property type="match status" value="2"/>
</dbReference>
<dbReference type="InterPro" id="IPR008160">
    <property type="entry name" value="Collagen"/>
</dbReference>
<feature type="region of interest" description="Disordered" evidence="3">
    <location>
        <begin position="245"/>
        <end position="364"/>
    </location>
</feature>